<evidence type="ECO:0000256" key="1">
    <source>
        <dbReference type="SAM" id="MobiDB-lite"/>
    </source>
</evidence>
<evidence type="ECO:0000313" key="3">
    <source>
        <dbReference type="EMBL" id="GAA2132805.1"/>
    </source>
</evidence>
<gene>
    <name evidence="3" type="ORF">GCM10009802_41210</name>
</gene>
<dbReference type="EMBL" id="BAAAPF010000147">
    <property type="protein sequence ID" value="GAA2132805.1"/>
    <property type="molecule type" value="Genomic_DNA"/>
</dbReference>
<keyword evidence="2" id="KW-0812">Transmembrane</keyword>
<evidence type="ECO:0000256" key="2">
    <source>
        <dbReference type="SAM" id="Phobius"/>
    </source>
</evidence>
<comment type="caution">
    <text evidence="3">The sequence shown here is derived from an EMBL/GenBank/DDBJ whole genome shotgun (WGS) entry which is preliminary data.</text>
</comment>
<keyword evidence="4" id="KW-1185">Reference proteome</keyword>
<dbReference type="InterPro" id="IPR026467">
    <property type="entry name" value="Ser/Gly_Cys_C_dom"/>
</dbReference>
<accession>A0ABN2YXB7</accession>
<proteinExistence type="predicted"/>
<evidence type="ECO:0008006" key="5">
    <source>
        <dbReference type="Google" id="ProtNLM"/>
    </source>
</evidence>
<dbReference type="NCBIfam" id="TIGR04222">
    <property type="entry name" value="near_uncomplex"/>
    <property type="match status" value="1"/>
</dbReference>
<feature type="region of interest" description="Disordered" evidence="1">
    <location>
        <begin position="286"/>
        <end position="309"/>
    </location>
</feature>
<feature type="transmembrane region" description="Helical" evidence="2">
    <location>
        <begin position="6"/>
        <end position="27"/>
    </location>
</feature>
<dbReference type="Proteomes" id="UP001500443">
    <property type="component" value="Unassembled WGS sequence"/>
</dbReference>
<reference evidence="3 4" key="1">
    <citation type="journal article" date="2019" name="Int. J. Syst. Evol. Microbiol.">
        <title>The Global Catalogue of Microorganisms (GCM) 10K type strain sequencing project: providing services to taxonomists for standard genome sequencing and annotation.</title>
        <authorList>
            <consortium name="The Broad Institute Genomics Platform"/>
            <consortium name="The Broad Institute Genome Sequencing Center for Infectious Disease"/>
            <person name="Wu L."/>
            <person name="Ma J."/>
        </authorList>
    </citation>
    <scope>NUCLEOTIDE SEQUENCE [LARGE SCALE GENOMIC DNA]</scope>
    <source>
        <strain evidence="3 4">JCM 15481</strain>
    </source>
</reference>
<organism evidence="3 4">
    <name type="scientific">Streptomyces synnematoformans</name>
    <dbReference type="NCBI Taxonomy" id="415721"/>
    <lineage>
        <taxon>Bacteria</taxon>
        <taxon>Bacillati</taxon>
        <taxon>Actinomycetota</taxon>
        <taxon>Actinomycetes</taxon>
        <taxon>Kitasatosporales</taxon>
        <taxon>Streptomycetaceae</taxon>
        <taxon>Streptomyces</taxon>
    </lineage>
</organism>
<keyword evidence="2" id="KW-0472">Membrane</keyword>
<keyword evidence="2" id="KW-1133">Transmembrane helix</keyword>
<feature type="transmembrane region" description="Helical" evidence="2">
    <location>
        <begin position="204"/>
        <end position="225"/>
    </location>
</feature>
<dbReference type="RefSeq" id="WP_344291487.1">
    <property type="nucleotide sequence ID" value="NZ_BAAAPF010000147.1"/>
</dbReference>
<protein>
    <recommendedName>
        <fullName evidence="5">DUF2207 domain-containing protein</fullName>
    </recommendedName>
</protein>
<name>A0ABN2YXB7_9ACTN</name>
<evidence type="ECO:0000313" key="4">
    <source>
        <dbReference type="Proteomes" id="UP001500443"/>
    </source>
</evidence>
<feature type="transmembrane region" description="Helical" evidence="2">
    <location>
        <begin position="170"/>
        <end position="192"/>
    </location>
</feature>
<sequence length="369" mass="40435">MGVHVLQAAVAVLLGLTLLAWAWLPFVRRRVLADYGRAAGALPRGPVPEPGDLDATALALLAGGPARVTQVLLTGLYLTGDLRLTRTRRMREHAVELREEQQGRERDAAAPSPLHRALLAVVRERQPAALKPVFAWGLLTDGTEPLWRTLEARGLRPHDRHLYRARSRYAVARLALGLSMALGLAVVLYGTFAGMALARDVSAGLPYLAAGVVMAAGSGLLMLWSHRAVGQISPRTAAGDRLVRRAQEQYCRRVGEGDRTAPEVLDRELALRRLAVSGSLGTHLSASAHRGIRQTASPPSWPETEHPEQVRPPQLWDFLAQQKAALGNFGPFGSHRLWRRVEVPQGPEFTPPGPDYFSSFFWEVPDHSH</sequence>